<dbReference type="RefSeq" id="WP_170217563.1">
    <property type="nucleotide sequence ID" value="NZ_CP144375.1"/>
</dbReference>
<dbReference type="InterPro" id="IPR002575">
    <property type="entry name" value="Aminoglycoside_PTrfase"/>
</dbReference>
<protein>
    <submittedName>
        <fullName evidence="2">Thiamine kinase-like enzyme</fullName>
    </submittedName>
</protein>
<dbReference type="GO" id="GO:0006646">
    <property type="term" value="P:phosphatidylethanolamine biosynthetic process"/>
    <property type="evidence" value="ECO:0007669"/>
    <property type="project" value="TreeGrafter"/>
</dbReference>
<dbReference type="GO" id="GO:0005737">
    <property type="term" value="C:cytoplasm"/>
    <property type="evidence" value="ECO:0007669"/>
    <property type="project" value="TreeGrafter"/>
</dbReference>
<dbReference type="Proteomes" id="UP000256269">
    <property type="component" value="Unassembled WGS sequence"/>
</dbReference>
<dbReference type="InterPro" id="IPR011009">
    <property type="entry name" value="Kinase-like_dom_sf"/>
</dbReference>
<dbReference type="GO" id="GO:0004305">
    <property type="term" value="F:ethanolamine kinase activity"/>
    <property type="evidence" value="ECO:0007669"/>
    <property type="project" value="TreeGrafter"/>
</dbReference>
<proteinExistence type="predicted"/>
<dbReference type="SUPFAM" id="SSF56112">
    <property type="entry name" value="Protein kinase-like (PK-like)"/>
    <property type="match status" value="1"/>
</dbReference>
<gene>
    <name evidence="2" type="ORF">BCF44_105207</name>
</gene>
<organism evidence="2 3">
    <name type="scientific">Kutzneria buriramensis</name>
    <dbReference type="NCBI Taxonomy" id="1045776"/>
    <lineage>
        <taxon>Bacteria</taxon>
        <taxon>Bacillati</taxon>
        <taxon>Actinomycetota</taxon>
        <taxon>Actinomycetes</taxon>
        <taxon>Pseudonocardiales</taxon>
        <taxon>Pseudonocardiaceae</taxon>
        <taxon>Kutzneria</taxon>
    </lineage>
</organism>
<keyword evidence="2" id="KW-0418">Kinase</keyword>
<keyword evidence="2" id="KW-0808">Transferase</keyword>
<reference evidence="2 3" key="1">
    <citation type="submission" date="2018-08" db="EMBL/GenBank/DDBJ databases">
        <title>Genomic Encyclopedia of Archaeal and Bacterial Type Strains, Phase II (KMG-II): from individual species to whole genera.</title>
        <authorList>
            <person name="Goeker M."/>
        </authorList>
    </citation>
    <scope>NUCLEOTIDE SEQUENCE [LARGE SCALE GENOMIC DNA]</scope>
    <source>
        <strain evidence="2 3">DSM 45791</strain>
    </source>
</reference>
<evidence type="ECO:0000259" key="1">
    <source>
        <dbReference type="Pfam" id="PF01636"/>
    </source>
</evidence>
<feature type="domain" description="Aminoglycoside phosphotransferase" evidence="1">
    <location>
        <begin position="18"/>
        <end position="242"/>
    </location>
</feature>
<dbReference type="PANTHER" id="PTHR22603">
    <property type="entry name" value="CHOLINE/ETHANOALAMINE KINASE"/>
    <property type="match status" value="1"/>
</dbReference>
<dbReference type="Gene3D" id="3.30.200.20">
    <property type="entry name" value="Phosphorylase Kinase, domain 1"/>
    <property type="match status" value="1"/>
</dbReference>
<comment type="caution">
    <text evidence="2">The sequence shown here is derived from an EMBL/GenBank/DDBJ whole genome shotgun (WGS) entry which is preliminary data.</text>
</comment>
<sequence length="301" mass="32494">MLDEIVAEVPEFAGPVELTVIKGGLSHRVVRVDAGGRRFVLRVLDPAVTEAGLGVSMDQEIANTVQAAETGAGPRVLRVLPEQHALVLEFVDGVTLSAADVPDRLDGIAAACRRLHSGRPFGNEFDIFDKLAEFLALCDRHGLGLPDGYADQLPLVERIRQALAAAPLPRVPCHNDLLAENFIADGDRVRIVDYQLSGQNDPCFELGDIAAEALLDPDGVARLAAAYFGVALTERLLARVRLYLMMSNVTWTLWFRVHSGLLGGRAAADFDYAAEAAAKWGRALRDLGDPGLGVLLDTVRR</sequence>
<dbReference type="Pfam" id="PF01636">
    <property type="entry name" value="APH"/>
    <property type="match status" value="1"/>
</dbReference>
<evidence type="ECO:0000313" key="2">
    <source>
        <dbReference type="EMBL" id="REH48349.1"/>
    </source>
</evidence>
<dbReference type="PANTHER" id="PTHR22603:SF66">
    <property type="entry name" value="ETHANOLAMINE KINASE"/>
    <property type="match status" value="1"/>
</dbReference>
<keyword evidence="3" id="KW-1185">Reference proteome</keyword>
<accession>A0A3E0HPK4</accession>
<name>A0A3E0HPK4_9PSEU</name>
<dbReference type="CDD" id="cd05151">
    <property type="entry name" value="ChoK-like"/>
    <property type="match status" value="1"/>
</dbReference>
<evidence type="ECO:0000313" key="3">
    <source>
        <dbReference type="Proteomes" id="UP000256269"/>
    </source>
</evidence>
<dbReference type="EMBL" id="QUNO01000005">
    <property type="protein sequence ID" value="REH48349.1"/>
    <property type="molecule type" value="Genomic_DNA"/>
</dbReference>
<dbReference type="Gene3D" id="3.90.1200.10">
    <property type="match status" value="1"/>
</dbReference>
<dbReference type="AlphaFoldDB" id="A0A3E0HPK4"/>